<accession>A0A1F7GXP1</accession>
<reference evidence="4 5" key="1">
    <citation type="journal article" date="2016" name="Nat. Commun.">
        <title>Thousands of microbial genomes shed light on interconnected biogeochemical processes in an aquifer system.</title>
        <authorList>
            <person name="Anantharaman K."/>
            <person name="Brown C.T."/>
            <person name="Hug L.A."/>
            <person name="Sharon I."/>
            <person name="Castelle C.J."/>
            <person name="Probst A.J."/>
            <person name="Thomas B.C."/>
            <person name="Singh A."/>
            <person name="Wilkins M.J."/>
            <person name="Karaoz U."/>
            <person name="Brodie E.L."/>
            <person name="Williams K.H."/>
            <person name="Hubbard S.S."/>
            <person name="Banfield J.F."/>
        </authorList>
    </citation>
    <scope>NUCLEOTIDE SEQUENCE [LARGE SCALE GENOMIC DNA]</scope>
</reference>
<evidence type="ECO:0000259" key="3">
    <source>
        <dbReference type="PROSITE" id="PS50106"/>
    </source>
</evidence>
<keyword evidence="2" id="KW-0378">Hydrolase</keyword>
<evidence type="ECO:0000313" key="4">
    <source>
        <dbReference type="EMBL" id="OGK23830.1"/>
    </source>
</evidence>
<dbReference type="Proteomes" id="UP000177159">
    <property type="component" value="Unassembled WGS sequence"/>
</dbReference>
<name>A0A1F7GXP1_9BACT</name>
<comment type="caution">
    <text evidence="4">The sequence shown here is derived from an EMBL/GenBank/DDBJ whole genome shotgun (WGS) entry which is preliminary data.</text>
</comment>
<organism evidence="4 5">
    <name type="scientific">Candidatus Roizmanbacteria bacterium RIFCSPHIGHO2_02_FULL_37_24</name>
    <dbReference type="NCBI Taxonomy" id="1802037"/>
    <lineage>
        <taxon>Bacteria</taxon>
        <taxon>Candidatus Roizmaniibacteriota</taxon>
    </lineage>
</organism>
<dbReference type="InterPro" id="IPR009003">
    <property type="entry name" value="Peptidase_S1_PA"/>
</dbReference>
<dbReference type="SMART" id="SM00228">
    <property type="entry name" value="PDZ"/>
    <property type="match status" value="1"/>
</dbReference>
<dbReference type="SUPFAM" id="SSF50156">
    <property type="entry name" value="PDZ domain-like"/>
    <property type="match status" value="1"/>
</dbReference>
<gene>
    <name evidence="4" type="ORF">A3C24_01520</name>
</gene>
<dbReference type="GO" id="GO:0006508">
    <property type="term" value="P:proteolysis"/>
    <property type="evidence" value="ECO:0007669"/>
    <property type="project" value="UniProtKB-KW"/>
</dbReference>
<dbReference type="EMBL" id="MFZM01000016">
    <property type="protein sequence ID" value="OGK23830.1"/>
    <property type="molecule type" value="Genomic_DNA"/>
</dbReference>
<feature type="domain" description="PDZ" evidence="3">
    <location>
        <begin position="272"/>
        <end position="368"/>
    </location>
</feature>
<evidence type="ECO:0000256" key="2">
    <source>
        <dbReference type="ARBA" id="ARBA00022801"/>
    </source>
</evidence>
<proteinExistence type="predicted"/>
<dbReference type="Pfam" id="PF13365">
    <property type="entry name" value="Trypsin_2"/>
    <property type="match status" value="1"/>
</dbReference>
<dbReference type="AlphaFoldDB" id="A0A1F7GXP1"/>
<sequence>MKRLVILLLVLVSVLYFATSERFLTIPTSLKKYSAAKKAQKEDASVKIVSEESAIIDAIDKALPSVVTIGIKKTTRSSDVFEINPFDPLSPLRRTPGEEREIERNIGSGFAIASNLIITNKHVVSDTEAEYTILTNNGDTFKALEISRDPLNDLAIVKVDTKNLKPIELSDSSILKLGQRVVAIGTPLGEFTNTVTTGIVSGLGRGITAGSPYEGFVERLDNVIQTDAAINPGNSGGPLINLQGKVIGVNTAVSQSSENIGFAIPANVVRELLENFRSSGGKISRPFVGVRYQMISRQNAILNEIPEGAFIVDLLEGSPAEKAGLQAEDIIIEFDGKKVKGTDNNTLQKLIAQKKVGDKVNLKIWRDGKTLEKTLLLEIFNTSGE</sequence>
<dbReference type="PANTHER" id="PTHR43343">
    <property type="entry name" value="PEPTIDASE S12"/>
    <property type="match status" value="1"/>
</dbReference>
<dbReference type="SUPFAM" id="SSF50494">
    <property type="entry name" value="Trypsin-like serine proteases"/>
    <property type="match status" value="1"/>
</dbReference>
<dbReference type="GO" id="GO:0004252">
    <property type="term" value="F:serine-type endopeptidase activity"/>
    <property type="evidence" value="ECO:0007669"/>
    <property type="project" value="InterPro"/>
</dbReference>
<protein>
    <recommendedName>
        <fullName evidence="3">PDZ domain-containing protein</fullName>
    </recommendedName>
</protein>
<dbReference type="PANTHER" id="PTHR43343:SF3">
    <property type="entry name" value="PROTEASE DO-LIKE 8, CHLOROPLASTIC"/>
    <property type="match status" value="1"/>
</dbReference>
<keyword evidence="1" id="KW-0645">Protease</keyword>
<evidence type="ECO:0000256" key="1">
    <source>
        <dbReference type="ARBA" id="ARBA00022670"/>
    </source>
</evidence>
<dbReference type="InterPro" id="IPR036034">
    <property type="entry name" value="PDZ_sf"/>
</dbReference>
<dbReference type="Pfam" id="PF13180">
    <property type="entry name" value="PDZ_2"/>
    <property type="match status" value="1"/>
</dbReference>
<dbReference type="InterPro" id="IPR001478">
    <property type="entry name" value="PDZ"/>
</dbReference>
<dbReference type="InterPro" id="IPR001940">
    <property type="entry name" value="Peptidase_S1C"/>
</dbReference>
<dbReference type="Gene3D" id="2.40.10.120">
    <property type="match status" value="1"/>
</dbReference>
<dbReference type="PRINTS" id="PR00834">
    <property type="entry name" value="PROTEASES2C"/>
</dbReference>
<dbReference type="Gene3D" id="2.30.42.10">
    <property type="match status" value="1"/>
</dbReference>
<evidence type="ECO:0000313" key="5">
    <source>
        <dbReference type="Proteomes" id="UP000177159"/>
    </source>
</evidence>
<dbReference type="InterPro" id="IPR051201">
    <property type="entry name" value="Chloro_Bact_Ser_Proteases"/>
</dbReference>
<dbReference type="PROSITE" id="PS50106">
    <property type="entry name" value="PDZ"/>
    <property type="match status" value="1"/>
</dbReference>